<dbReference type="GO" id="GO:0016852">
    <property type="term" value="F:sirohydrochlorin cobaltochelatase activity"/>
    <property type="evidence" value="ECO:0007669"/>
    <property type="project" value="UniProtKB-EC"/>
</dbReference>
<dbReference type="Proteomes" id="UP000037784">
    <property type="component" value="Unassembled WGS sequence"/>
</dbReference>
<name>A0A0M8K7X0_9CHLR</name>
<dbReference type="OrthoDB" id="9797895at2"/>
<dbReference type="PANTHER" id="PTHR33542">
    <property type="entry name" value="SIROHYDROCHLORIN FERROCHELATASE, CHLOROPLASTIC"/>
    <property type="match status" value="1"/>
</dbReference>
<evidence type="ECO:0000256" key="3">
    <source>
        <dbReference type="SAM" id="MobiDB-lite"/>
    </source>
</evidence>
<dbReference type="SUPFAM" id="SSF53800">
    <property type="entry name" value="Chelatase"/>
    <property type="match status" value="1"/>
</dbReference>
<dbReference type="EMBL" id="BBZA01000169">
    <property type="protein sequence ID" value="GAP63585.1"/>
    <property type="molecule type" value="Genomic_DNA"/>
</dbReference>
<evidence type="ECO:0000256" key="2">
    <source>
        <dbReference type="ARBA" id="ARBA00023239"/>
    </source>
</evidence>
<keyword evidence="5" id="KW-1185">Reference proteome</keyword>
<accession>A0A0M8K7X0</accession>
<proteinExistence type="predicted"/>
<organism evidence="4 5">
    <name type="scientific">Ardenticatena maritima</name>
    <dbReference type="NCBI Taxonomy" id="872965"/>
    <lineage>
        <taxon>Bacteria</taxon>
        <taxon>Bacillati</taxon>
        <taxon>Chloroflexota</taxon>
        <taxon>Ardenticatenia</taxon>
        <taxon>Ardenticatenales</taxon>
        <taxon>Ardenticatenaceae</taxon>
        <taxon>Ardenticatena</taxon>
    </lineage>
</organism>
<sequence length="308" mass="34528">MPTVLLIAHGTRDAEGVAQFEAFARALSRYLDWPTVPCYLELADPPIIVGLREAVANGATHIIALPLFLGPAGHQKNDVPTILNWARREWPHVRIDYATPLGVHPFIVETLDDRTQAALAASTRPIPLDETAVLLVGRGSRDPDSNSNVFKLARLLWEGRGYGWVETAFYSLTAPTVPAGLERCVRLGARRIIVTPHFFFTGIILKNIARMVADAARAHPEHEFLMAEPLGADERILALVQQRLQEAMEGRAAMNCDLCKYRHRMPGFEHEHGLPQTSDHHHGLRGLDGHHHHHHHHHHHDHDHGHQH</sequence>
<dbReference type="EC" id="4.99.1.3" evidence="4"/>
<dbReference type="AlphaFoldDB" id="A0A0M8K7X0"/>
<reference evidence="4 5" key="1">
    <citation type="journal article" date="2015" name="Genome Announc.">
        <title>Draft Genome Sequence of a Heterotrophic Facultative Anaerobic Thermophilic Bacterium, Ardenticatena maritima Strain 110ST.</title>
        <authorList>
            <person name="Kawaichi S."/>
            <person name="Yoshida T."/>
            <person name="Sako Y."/>
            <person name="Nakamura R."/>
        </authorList>
    </citation>
    <scope>NUCLEOTIDE SEQUENCE [LARGE SCALE GENOMIC DNA]</scope>
    <source>
        <strain evidence="4 5">110S</strain>
    </source>
</reference>
<dbReference type="Pfam" id="PF01903">
    <property type="entry name" value="CbiX"/>
    <property type="match status" value="2"/>
</dbReference>
<reference evidence="5" key="2">
    <citation type="submission" date="2015-08" db="EMBL/GenBank/DDBJ databases">
        <title>Draft Genome Sequence of a Heterotrophic Facultative Anaerobic Bacterium Ardenticatena maritima Strain 110S.</title>
        <authorList>
            <person name="Kawaichi S."/>
            <person name="Yoshida T."/>
            <person name="Sako Y."/>
            <person name="Nakamura R."/>
        </authorList>
    </citation>
    <scope>NUCLEOTIDE SEQUENCE [LARGE SCALE GENOMIC DNA]</scope>
    <source>
        <strain evidence="5">110S</strain>
    </source>
</reference>
<comment type="caution">
    <text evidence="4">The sequence shown here is derived from an EMBL/GenBank/DDBJ whole genome shotgun (WGS) entry which is preliminary data.</text>
</comment>
<feature type="compositionally biased region" description="Basic residues" evidence="3">
    <location>
        <begin position="290"/>
        <end position="301"/>
    </location>
</feature>
<dbReference type="RefSeq" id="WP_054493397.1">
    <property type="nucleotide sequence ID" value="NZ_BBZA01000169.1"/>
</dbReference>
<gene>
    <name evidence="4" type="primary">cbiX</name>
    <name evidence="4" type="ORF">ARMA_2008</name>
</gene>
<dbReference type="GO" id="GO:0046872">
    <property type="term" value="F:metal ion binding"/>
    <property type="evidence" value="ECO:0007669"/>
    <property type="project" value="UniProtKB-KW"/>
</dbReference>
<keyword evidence="2 4" id="KW-0456">Lyase</keyword>
<dbReference type="CDD" id="cd03416">
    <property type="entry name" value="CbiX_SirB_N"/>
    <property type="match status" value="1"/>
</dbReference>
<evidence type="ECO:0000256" key="1">
    <source>
        <dbReference type="ARBA" id="ARBA00022723"/>
    </source>
</evidence>
<dbReference type="Gene3D" id="3.40.50.1400">
    <property type="match status" value="2"/>
</dbReference>
<dbReference type="InterPro" id="IPR002762">
    <property type="entry name" value="CbiX-like"/>
</dbReference>
<dbReference type="FunCoup" id="A0A0M8K7X0">
    <property type="interactions" value="95"/>
</dbReference>
<protein>
    <submittedName>
        <fullName evidence="4">Sirohydrochlorin cobaltochelatase</fullName>
        <ecNumber evidence="4">4.99.1.3</ecNumber>
    </submittedName>
</protein>
<feature type="region of interest" description="Disordered" evidence="3">
    <location>
        <begin position="270"/>
        <end position="308"/>
    </location>
</feature>
<dbReference type="CDD" id="cd03414">
    <property type="entry name" value="CbiX_SirB_C"/>
    <property type="match status" value="1"/>
</dbReference>
<feature type="compositionally biased region" description="Basic and acidic residues" evidence="3">
    <location>
        <begin position="270"/>
        <end position="289"/>
    </location>
</feature>
<evidence type="ECO:0000313" key="4">
    <source>
        <dbReference type="EMBL" id="GAP63585.1"/>
    </source>
</evidence>
<dbReference type="PANTHER" id="PTHR33542:SF3">
    <property type="entry name" value="SIROHYDROCHLORIN FERROCHELATASE, CHLOROPLASTIC"/>
    <property type="match status" value="1"/>
</dbReference>
<dbReference type="InterPro" id="IPR050963">
    <property type="entry name" value="Sirohydro_Cobaltochel/CbiX"/>
</dbReference>
<evidence type="ECO:0000313" key="5">
    <source>
        <dbReference type="Proteomes" id="UP000037784"/>
    </source>
</evidence>
<dbReference type="InParanoid" id="A0A0M8K7X0"/>
<keyword evidence="1" id="KW-0479">Metal-binding</keyword>